<accession>A0A9D1H9I2</accession>
<dbReference type="Pfam" id="PF01546">
    <property type="entry name" value="Peptidase_M20"/>
    <property type="match status" value="1"/>
</dbReference>
<dbReference type="PANTHER" id="PTHR42994">
    <property type="entry name" value="PEPTIDASE T"/>
    <property type="match status" value="1"/>
</dbReference>
<evidence type="ECO:0000313" key="9">
    <source>
        <dbReference type="Proteomes" id="UP000824160"/>
    </source>
</evidence>
<proteinExistence type="predicted"/>
<dbReference type="InterPro" id="IPR002933">
    <property type="entry name" value="Peptidase_M20"/>
</dbReference>
<dbReference type="Proteomes" id="UP000824160">
    <property type="component" value="Unassembled WGS sequence"/>
</dbReference>
<dbReference type="Pfam" id="PF07687">
    <property type="entry name" value="M20_dimer"/>
    <property type="match status" value="1"/>
</dbReference>
<dbReference type="Gene3D" id="3.40.630.10">
    <property type="entry name" value="Zn peptidases"/>
    <property type="match status" value="1"/>
</dbReference>
<gene>
    <name evidence="8" type="ORF">IAC43_07945</name>
</gene>
<dbReference type="AlphaFoldDB" id="A0A9D1H9I2"/>
<dbReference type="InterPro" id="IPR001261">
    <property type="entry name" value="ArgE/DapE_CS"/>
</dbReference>
<dbReference type="SUPFAM" id="SSF55031">
    <property type="entry name" value="Bacterial exopeptidase dimerisation domain"/>
    <property type="match status" value="1"/>
</dbReference>
<dbReference type="SUPFAM" id="SSF53187">
    <property type="entry name" value="Zn-dependent exopeptidases"/>
    <property type="match status" value="1"/>
</dbReference>
<dbReference type="GO" id="GO:0046872">
    <property type="term" value="F:metal ion binding"/>
    <property type="evidence" value="ECO:0007669"/>
    <property type="project" value="UniProtKB-KW"/>
</dbReference>
<evidence type="ECO:0000256" key="1">
    <source>
        <dbReference type="ARBA" id="ARBA00001947"/>
    </source>
</evidence>
<dbReference type="InterPro" id="IPR036264">
    <property type="entry name" value="Bact_exopeptidase_dim_dom"/>
</dbReference>
<keyword evidence="5" id="KW-0862">Zinc</keyword>
<name>A0A9D1H9I2_9FIRM</name>
<dbReference type="InterPro" id="IPR011650">
    <property type="entry name" value="Peptidase_M20_dimer"/>
</dbReference>
<evidence type="ECO:0000256" key="6">
    <source>
        <dbReference type="ARBA" id="ARBA00023049"/>
    </source>
</evidence>
<dbReference type="GO" id="GO:0008237">
    <property type="term" value="F:metallopeptidase activity"/>
    <property type="evidence" value="ECO:0007669"/>
    <property type="project" value="UniProtKB-KW"/>
</dbReference>
<dbReference type="Gene3D" id="3.30.70.360">
    <property type="match status" value="1"/>
</dbReference>
<comment type="cofactor">
    <cofactor evidence="1">
        <name>Zn(2+)</name>
        <dbReference type="ChEBI" id="CHEBI:29105"/>
    </cofactor>
</comment>
<evidence type="ECO:0000256" key="5">
    <source>
        <dbReference type="ARBA" id="ARBA00022833"/>
    </source>
</evidence>
<evidence type="ECO:0000313" key="8">
    <source>
        <dbReference type="EMBL" id="HIT95104.1"/>
    </source>
</evidence>
<dbReference type="PANTHER" id="PTHR42994:SF2">
    <property type="entry name" value="PEPTIDASE"/>
    <property type="match status" value="1"/>
</dbReference>
<sequence length="373" mass="40499">MQLNKERIAETFAKFVAVDSPSYRERQMADYLKAQYAGLDISLSEDGCAVQFDGNAGNLFGKVPGTIPGAPLLFSAHMDTVEPSCGKKAVFHPDGKITSAGDTVLGADDAGGLTAIYEAVRWLRETGTPHRSLELMFSPAEEHFSEGTRRFDFAQSDAKMGYVLDLSADMGAAALKAPGSVHFWLTVHGKAAHSGFNPEDGVHAIAIAADALTKLKFGHTDPITTVNIGTIHGGRMTNIIPERCELEGEIRSYEDERIQQELDKILSVFDEAAKKQGGSITSRHEWCYKALNTPEDAKIVSCYRKACEDVGLACKLTGTFGMSDCNHLPQNGIEGIVVSSAMWNCHSTAEYTTLDDLVKLTELVITLMCQPDE</sequence>
<evidence type="ECO:0000256" key="3">
    <source>
        <dbReference type="ARBA" id="ARBA00022723"/>
    </source>
</evidence>
<organism evidence="8 9">
    <name type="scientific">Candidatus Faecivivens stercoripullorum</name>
    <dbReference type="NCBI Taxonomy" id="2840805"/>
    <lineage>
        <taxon>Bacteria</taxon>
        <taxon>Bacillati</taxon>
        <taxon>Bacillota</taxon>
        <taxon>Clostridia</taxon>
        <taxon>Eubacteriales</taxon>
        <taxon>Oscillospiraceae</taxon>
        <taxon>Oscillospiraceae incertae sedis</taxon>
        <taxon>Candidatus Faecivivens</taxon>
    </lineage>
</organism>
<comment type="caution">
    <text evidence="8">The sequence shown here is derived from an EMBL/GenBank/DDBJ whole genome shotgun (WGS) entry which is preliminary data.</text>
</comment>
<keyword evidence="2" id="KW-0645">Protease</keyword>
<reference evidence="8" key="2">
    <citation type="journal article" date="2021" name="PeerJ">
        <title>Extensive microbial diversity within the chicken gut microbiome revealed by metagenomics and culture.</title>
        <authorList>
            <person name="Gilroy R."/>
            <person name="Ravi A."/>
            <person name="Getino M."/>
            <person name="Pursley I."/>
            <person name="Horton D.L."/>
            <person name="Alikhan N.F."/>
            <person name="Baker D."/>
            <person name="Gharbi K."/>
            <person name="Hall N."/>
            <person name="Watson M."/>
            <person name="Adriaenssens E.M."/>
            <person name="Foster-Nyarko E."/>
            <person name="Jarju S."/>
            <person name="Secka A."/>
            <person name="Antonio M."/>
            <person name="Oren A."/>
            <person name="Chaudhuri R.R."/>
            <person name="La Ragione R."/>
            <person name="Hildebrand F."/>
            <person name="Pallen M.J."/>
        </authorList>
    </citation>
    <scope>NUCLEOTIDE SEQUENCE</scope>
    <source>
        <strain evidence="8">ChiBcec7-5410</strain>
    </source>
</reference>
<keyword evidence="3" id="KW-0479">Metal-binding</keyword>
<evidence type="ECO:0000259" key="7">
    <source>
        <dbReference type="Pfam" id="PF07687"/>
    </source>
</evidence>
<evidence type="ECO:0000256" key="2">
    <source>
        <dbReference type="ARBA" id="ARBA00022670"/>
    </source>
</evidence>
<keyword evidence="6" id="KW-0482">Metalloprotease</keyword>
<dbReference type="GO" id="GO:0006508">
    <property type="term" value="P:proteolysis"/>
    <property type="evidence" value="ECO:0007669"/>
    <property type="project" value="UniProtKB-KW"/>
</dbReference>
<dbReference type="PROSITE" id="PS00758">
    <property type="entry name" value="ARGE_DAPE_CPG2_1"/>
    <property type="match status" value="1"/>
</dbReference>
<dbReference type="EMBL" id="DVLW01000217">
    <property type="protein sequence ID" value="HIT95104.1"/>
    <property type="molecule type" value="Genomic_DNA"/>
</dbReference>
<feature type="domain" description="Peptidase M20 dimerisation" evidence="7">
    <location>
        <begin position="179"/>
        <end position="275"/>
    </location>
</feature>
<evidence type="ECO:0000256" key="4">
    <source>
        <dbReference type="ARBA" id="ARBA00022801"/>
    </source>
</evidence>
<protein>
    <submittedName>
        <fullName evidence="8">M20/M25/M40 family metallo-hydrolase</fullName>
    </submittedName>
</protein>
<keyword evidence="4" id="KW-0378">Hydrolase</keyword>
<reference evidence="8" key="1">
    <citation type="submission" date="2020-10" db="EMBL/GenBank/DDBJ databases">
        <authorList>
            <person name="Gilroy R."/>
        </authorList>
    </citation>
    <scope>NUCLEOTIDE SEQUENCE</scope>
    <source>
        <strain evidence="8">ChiBcec7-5410</strain>
    </source>
</reference>